<dbReference type="RefSeq" id="WP_182664892.1">
    <property type="nucleotide sequence ID" value="NZ_JACIVI010000004.1"/>
</dbReference>
<dbReference type="InterPro" id="IPR009061">
    <property type="entry name" value="DNA-bd_dom_put_sf"/>
</dbReference>
<evidence type="ECO:0000256" key="1">
    <source>
        <dbReference type="SAM" id="MobiDB-lite"/>
    </source>
</evidence>
<accession>A0A839HKR5</accession>
<organism evidence="2 3">
    <name type="scientific">Aquariibacter albus</name>
    <dbReference type="NCBI Taxonomy" id="2759899"/>
    <lineage>
        <taxon>Bacteria</taxon>
        <taxon>Pseudomonadati</taxon>
        <taxon>Pseudomonadota</taxon>
        <taxon>Betaproteobacteria</taxon>
        <taxon>Burkholderiales</taxon>
        <taxon>Sphaerotilaceae</taxon>
        <taxon>Aquariibacter</taxon>
    </lineage>
</organism>
<keyword evidence="3" id="KW-1185">Reference proteome</keyword>
<reference evidence="2 3" key="1">
    <citation type="submission" date="2020-08" db="EMBL/GenBank/DDBJ databases">
        <title>Aquariorum lacteus gen. nov., sp. nov., a new member of the family Comamonadaceae, isolated from freshwater aquarium.</title>
        <authorList>
            <person name="Chun S.-J."/>
        </authorList>
    </citation>
    <scope>NUCLEOTIDE SEQUENCE [LARGE SCALE GENOMIC DNA]</scope>
    <source>
        <strain evidence="2 3">SJAQ100</strain>
    </source>
</reference>
<proteinExistence type="predicted"/>
<comment type="caution">
    <text evidence="2">The sequence shown here is derived from an EMBL/GenBank/DDBJ whole genome shotgun (WGS) entry which is preliminary data.</text>
</comment>
<feature type="compositionally biased region" description="Low complexity" evidence="1">
    <location>
        <begin position="71"/>
        <end position="89"/>
    </location>
</feature>
<evidence type="ECO:0000313" key="3">
    <source>
        <dbReference type="Proteomes" id="UP000586093"/>
    </source>
</evidence>
<feature type="region of interest" description="Disordered" evidence="1">
    <location>
        <begin position="66"/>
        <end position="124"/>
    </location>
</feature>
<gene>
    <name evidence="2" type="ORF">H4F90_12005</name>
</gene>
<evidence type="ECO:0000313" key="2">
    <source>
        <dbReference type="EMBL" id="MBB1162703.1"/>
    </source>
</evidence>
<dbReference type="SUPFAM" id="SSF46955">
    <property type="entry name" value="Putative DNA-binding domain"/>
    <property type="match status" value="1"/>
</dbReference>
<sequence length="124" mass="13591">MLNCQDFRLVTRADVAQMFGVCIKTVDNYIKEGLLPQPVQFASREYWHPDDIRAFMDATFKRTSSEPLTLQAQATDQTAAATGASRAPTAAPPKPATSSSRGIHPTVRAKARQHSALQRLNAHA</sequence>
<name>A0A839HKR5_9BURK</name>
<dbReference type="AlphaFoldDB" id="A0A839HKR5"/>
<dbReference type="Proteomes" id="UP000586093">
    <property type="component" value="Unassembled WGS sequence"/>
</dbReference>
<protein>
    <submittedName>
        <fullName evidence="2">Helix-turn-helix domain-containing protein</fullName>
    </submittedName>
</protein>
<dbReference type="EMBL" id="JACIVI010000004">
    <property type="protein sequence ID" value="MBB1162703.1"/>
    <property type="molecule type" value="Genomic_DNA"/>
</dbReference>